<accession>A0ABU0GFL2</accession>
<dbReference type="RefSeq" id="WP_062102537.1">
    <property type="nucleotide sequence ID" value="NZ_CP194061.1"/>
</dbReference>
<proteinExistence type="predicted"/>
<keyword evidence="2 5" id="KW-0812">Transmembrane</keyword>
<sequence length="126" mass="13292">MSPDGPVPDRRFPRWVYRVGTEPDARFSLANERTFLAWARTGLALLAAGVALEALDLPIAPGPRLTASVLLVGLGTVAPTLAWWGWARAERAMRRGDPLPAPLGFGVLVAGMGVAGLLVLLGLLLA</sequence>
<gene>
    <name evidence="7" type="ORF">JO380_000517</name>
</gene>
<reference evidence="7 8" key="1">
    <citation type="submission" date="2023-07" db="EMBL/GenBank/DDBJ databases">
        <title>Sequencing the genomes of 1000 actinobacteria strains.</title>
        <authorList>
            <person name="Klenk H.-P."/>
        </authorList>
    </citation>
    <scope>NUCLEOTIDE SEQUENCE [LARGE SCALE GENOMIC DNA]</scope>
    <source>
        <strain evidence="7 8">DSM 14785</strain>
    </source>
</reference>
<comment type="caution">
    <text evidence="7">The sequence shown here is derived from an EMBL/GenBank/DDBJ whole genome shotgun (WGS) entry which is preliminary data.</text>
</comment>
<evidence type="ECO:0000256" key="5">
    <source>
        <dbReference type="SAM" id="Phobius"/>
    </source>
</evidence>
<evidence type="ECO:0000256" key="2">
    <source>
        <dbReference type="ARBA" id="ARBA00022692"/>
    </source>
</evidence>
<dbReference type="Pfam" id="PF02656">
    <property type="entry name" value="DUF202"/>
    <property type="match status" value="1"/>
</dbReference>
<keyword evidence="8" id="KW-1185">Reference proteome</keyword>
<comment type="subcellular location">
    <subcellularLocation>
        <location evidence="1">Endomembrane system</location>
        <topology evidence="1">Multi-pass membrane protein</topology>
    </subcellularLocation>
</comment>
<keyword evidence="3 5" id="KW-1133">Transmembrane helix</keyword>
<dbReference type="EMBL" id="JAUSVM010000001">
    <property type="protein sequence ID" value="MDQ0424136.1"/>
    <property type="molecule type" value="Genomic_DNA"/>
</dbReference>
<keyword evidence="4 5" id="KW-0472">Membrane</keyword>
<evidence type="ECO:0000256" key="4">
    <source>
        <dbReference type="ARBA" id="ARBA00023136"/>
    </source>
</evidence>
<evidence type="ECO:0000313" key="8">
    <source>
        <dbReference type="Proteomes" id="UP001240250"/>
    </source>
</evidence>
<protein>
    <submittedName>
        <fullName evidence="7">Membrane protein</fullName>
    </submittedName>
</protein>
<feature type="transmembrane region" description="Helical" evidence="5">
    <location>
        <begin position="35"/>
        <end position="55"/>
    </location>
</feature>
<feature type="transmembrane region" description="Helical" evidence="5">
    <location>
        <begin position="67"/>
        <end position="86"/>
    </location>
</feature>
<evidence type="ECO:0000256" key="1">
    <source>
        <dbReference type="ARBA" id="ARBA00004127"/>
    </source>
</evidence>
<name>A0ABU0GFL2_9CELL</name>
<dbReference type="Proteomes" id="UP001240250">
    <property type="component" value="Unassembled WGS sequence"/>
</dbReference>
<evidence type="ECO:0000313" key="7">
    <source>
        <dbReference type="EMBL" id="MDQ0424136.1"/>
    </source>
</evidence>
<evidence type="ECO:0000256" key="3">
    <source>
        <dbReference type="ARBA" id="ARBA00022989"/>
    </source>
</evidence>
<feature type="transmembrane region" description="Helical" evidence="5">
    <location>
        <begin position="106"/>
        <end position="125"/>
    </location>
</feature>
<dbReference type="InterPro" id="IPR003807">
    <property type="entry name" value="DUF202"/>
</dbReference>
<evidence type="ECO:0000259" key="6">
    <source>
        <dbReference type="Pfam" id="PF02656"/>
    </source>
</evidence>
<feature type="domain" description="DUF202" evidence="6">
    <location>
        <begin position="26"/>
        <end position="92"/>
    </location>
</feature>
<organism evidence="7 8">
    <name type="scientific">Cellulomonas iranensis</name>
    <dbReference type="NCBI Taxonomy" id="76862"/>
    <lineage>
        <taxon>Bacteria</taxon>
        <taxon>Bacillati</taxon>
        <taxon>Actinomycetota</taxon>
        <taxon>Actinomycetes</taxon>
        <taxon>Micrococcales</taxon>
        <taxon>Cellulomonadaceae</taxon>
        <taxon>Cellulomonas</taxon>
    </lineage>
</organism>